<evidence type="ECO:0000313" key="1">
    <source>
        <dbReference type="EMBL" id="MBG8552483.1"/>
    </source>
</evidence>
<dbReference type="Proteomes" id="UP000601099">
    <property type="component" value="Unassembled WGS sequence"/>
</dbReference>
<proteinExistence type="predicted"/>
<organism evidence="1 2">
    <name type="scientific">Hymenobacter guriensis</name>
    <dbReference type="NCBI Taxonomy" id="2793065"/>
    <lineage>
        <taxon>Bacteria</taxon>
        <taxon>Pseudomonadati</taxon>
        <taxon>Bacteroidota</taxon>
        <taxon>Cytophagia</taxon>
        <taxon>Cytophagales</taxon>
        <taxon>Hymenobacteraceae</taxon>
        <taxon>Hymenobacter</taxon>
    </lineage>
</organism>
<accession>A0ABS0KXB8</accession>
<name>A0ABS0KXB8_9BACT</name>
<protein>
    <submittedName>
        <fullName evidence="1">Uncharacterized protein</fullName>
    </submittedName>
</protein>
<comment type="caution">
    <text evidence="1">The sequence shown here is derived from an EMBL/GenBank/DDBJ whole genome shotgun (WGS) entry which is preliminary data.</text>
</comment>
<reference evidence="1 2" key="1">
    <citation type="submission" date="2020-11" db="EMBL/GenBank/DDBJ databases">
        <title>Hymenobacter sp.</title>
        <authorList>
            <person name="Kim M.K."/>
        </authorList>
    </citation>
    <scope>NUCLEOTIDE SEQUENCE [LARGE SCALE GENOMIC DNA]</scope>
    <source>
        <strain evidence="1 2">BT594</strain>
    </source>
</reference>
<sequence length="94" mass="9909">MEKSFSLPGLGVLLLPENPSSVLSELALYSALAVQLRYPDGRAEAATATVEEVSREATATIESSTVRALLLTHAEAAPVPAGTEVWWAGEEAGW</sequence>
<gene>
    <name evidence="1" type="ORF">I5L79_02945</name>
</gene>
<dbReference type="EMBL" id="JADWYK010000001">
    <property type="protein sequence ID" value="MBG8552483.1"/>
    <property type="molecule type" value="Genomic_DNA"/>
</dbReference>
<evidence type="ECO:0000313" key="2">
    <source>
        <dbReference type="Proteomes" id="UP000601099"/>
    </source>
</evidence>
<dbReference type="RefSeq" id="WP_196953514.1">
    <property type="nucleotide sequence ID" value="NZ_JADWYK010000001.1"/>
</dbReference>
<keyword evidence="2" id="KW-1185">Reference proteome</keyword>